<feature type="compositionally biased region" description="Low complexity" evidence="1">
    <location>
        <begin position="174"/>
        <end position="184"/>
    </location>
</feature>
<dbReference type="AlphaFoldDB" id="A0A4V2JYR6"/>
<gene>
    <name evidence="3" type="ORF">BD310DRAFT_826032</name>
    <name evidence="2" type="ORF">BD311DRAFT_782477</name>
</gene>
<evidence type="ECO:0000256" key="1">
    <source>
        <dbReference type="SAM" id="MobiDB-lite"/>
    </source>
</evidence>
<evidence type="ECO:0000313" key="3">
    <source>
        <dbReference type="EMBL" id="TBU55382.1"/>
    </source>
</evidence>
<evidence type="ECO:0000313" key="2">
    <source>
        <dbReference type="EMBL" id="TBU22193.1"/>
    </source>
</evidence>
<name>A0A4V2JYR6_9APHY</name>
<dbReference type="EMBL" id="ML145170">
    <property type="protein sequence ID" value="TBU55382.1"/>
    <property type="molecule type" value="Genomic_DNA"/>
</dbReference>
<feature type="compositionally biased region" description="Low complexity" evidence="1">
    <location>
        <begin position="32"/>
        <end position="46"/>
    </location>
</feature>
<feature type="region of interest" description="Disordered" evidence="1">
    <location>
        <begin position="142"/>
        <end position="184"/>
    </location>
</feature>
<accession>A0A4V2JYR6</accession>
<dbReference type="Proteomes" id="UP000292957">
    <property type="component" value="Unassembled WGS sequence"/>
</dbReference>
<feature type="region of interest" description="Disordered" evidence="1">
    <location>
        <begin position="32"/>
        <end position="52"/>
    </location>
</feature>
<evidence type="ECO:0000313" key="4">
    <source>
        <dbReference type="Proteomes" id="UP000292082"/>
    </source>
</evidence>
<organism evidence="2">
    <name type="scientific">Dichomitus squalens</name>
    <dbReference type="NCBI Taxonomy" id="114155"/>
    <lineage>
        <taxon>Eukaryota</taxon>
        <taxon>Fungi</taxon>
        <taxon>Dikarya</taxon>
        <taxon>Basidiomycota</taxon>
        <taxon>Agaricomycotina</taxon>
        <taxon>Agaricomycetes</taxon>
        <taxon>Polyporales</taxon>
        <taxon>Polyporaceae</taxon>
        <taxon>Dichomitus</taxon>
    </lineage>
</organism>
<proteinExistence type="predicted"/>
<keyword evidence="4" id="KW-1185">Reference proteome</keyword>
<feature type="compositionally biased region" description="Polar residues" evidence="1">
    <location>
        <begin position="150"/>
        <end position="167"/>
    </location>
</feature>
<sequence length="184" mass="20513">MQFTNTNTNDLLPPLPLEFNQSWPRARQSSVSSVTSSCTSSSRASSPTEAWSARRQSITRTVRRHHPYLAGEKYRVVLSDKYEDADAMLVLPLPADAVDENNRPIPEKLKQHKGGKAYLVVGPLARELRDPQNRARLRAAVHPYRFVPRNPSTPSNSYATPTNSSFPQRRDSSSSDMSGSEMSA</sequence>
<dbReference type="OrthoDB" id="3267542at2759"/>
<protein>
    <submittedName>
        <fullName evidence="2">Uncharacterized protein</fullName>
    </submittedName>
</protein>
<dbReference type="Proteomes" id="UP000292082">
    <property type="component" value="Unassembled WGS sequence"/>
</dbReference>
<dbReference type="EMBL" id="ML143553">
    <property type="protein sequence ID" value="TBU22193.1"/>
    <property type="molecule type" value="Genomic_DNA"/>
</dbReference>
<reference evidence="2 4" key="1">
    <citation type="submission" date="2019-01" db="EMBL/GenBank/DDBJ databases">
        <title>Draft genome sequences of three monokaryotic isolates of the white-rot basidiomycete fungus Dichomitus squalens.</title>
        <authorList>
            <consortium name="DOE Joint Genome Institute"/>
            <person name="Lopez S.C."/>
            <person name="Andreopoulos B."/>
            <person name="Pangilinan J."/>
            <person name="Lipzen A."/>
            <person name="Riley R."/>
            <person name="Ahrendt S."/>
            <person name="Ng V."/>
            <person name="Barry K."/>
            <person name="Daum C."/>
            <person name="Grigoriev I.V."/>
            <person name="Hilden K.S."/>
            <person name="Makela M.R."/>
            <person name="de Vries R.P."/>
        </authorList>
    </citation>
    <scope>NUCLEOTIDE SEQUENCE [LARGE SCALE GENOMIC DNA]</scope>
    <source>
        <strain evidence="3 4">CBS 464.89</strain>
        <strain evidence="2">OM18370.1</strain>
    </source>
</reference>